<reference evidence="2" key="1">
    <citation type="submission" date="2021-02" db="EMBL/GenBank/DDBJ databases">
        <authorList>
            <person name="Nowell W R."/>
        </authorList>
    </citation>
    <scope>NUCLEOTIDE SEQUENCE</scope>
</reference>
<comment type="caution">
    <text evidence="2">The sequence shown here is derived from an EMBL/GenBank/DDBJ whole genome shotgun (WGS) entry which is preliminary data.</text>
</comment>
<keyword evidence="1" id="KW-0472">Membrane</keyword>
<gene>
    <name evidence="2" type="ORF">KIK155_LOCUS5382</name>
</gene>
<evidence type="ECO:0000313" key="2">
    <source>
        <dbReference type="EMBL" id="CAF3370873.1"/>
    </source>
</evidence>
<dbReference type="Proteomes" id="UP000663865">
    <property type="component" value="Unassembled WGS sequence"/>
</dbReference>
<name>A0A817XQ03_9BILA</name>
<feature type="transmembrane region" description="Helical" evidence="1">
    <location>
        <begin position="43"/>
        <end position="63"/>
    </location>
</feature>
<organism evidence="2 3">
    <name type="scientific">Rotaria socialis</name>
    <dbReference type="NCBI Taxonomy" id="392032"/>
    <lineage>
        <taxon>Eukaryota</taxon>
        <taxon>Metazoa</taxon>
        <taxon>Spiralia</taxon>
        <taxon>Gnathifera</taxon>
        <taxon>Rotifera</taxon>
        <taxon>Eurotatoria</taxon>
        <taxon>Bdelloidea</taxon>
        <taxon>Philodinida</taxon>
        <taxon>Philodinidae</taxon>
        <taxon>Rotaria</taxon>
    </lineage>
</organism>
<proteinExistence type="predicted"/>
<feature type="transmembrane region" description="Helical" evidence="1">
    <location>
        <begin position="12"/>
        <end position="31"/>
    </location>
</feature>
<keyword evidence="1" id="KW-0812">Transmembrane</keyword>
<evidence type="ECO:0000313" key="3">
    <source>
        <dbReference type="Proteomes" id="UP000663865"/>
    </source>
</evidence>
<dbReference type="AlphaFoldDB" id="A0A817XQ03"/>
<keyword evidence="1" id="KW-1133">Transmembrane helix</keyword>
<accession>A0A817XQ03</accession>
<protein>
    <submittedName>
        <fullName evidence="2">Uncharacterized protein</fullName>
    </submittedName>
</protein>
<evidence type="ECO:0000256" key="1">
    <source>
        <dbReference type="SAM" id="Phobius"/>
    </source>
</evidence>
<dbReference type="EMBL" id="CAJNYV010000612">
    <property type="protein sequence ID" value="CAF3370873.1"/>
    <property type="molecule type" value="Genomic_DNA"/>
</dbReference>
<sequence>MHIQQSVRGQIAGVACCTACCAHTIIFPLIPMTCFELPVKRKMVSYGLLIIGFVMLFVLPSIVETGPLLYGASMVVCIGGLESAFAIATAFLTGGIGAVVALTGAAPEVVTGCSALFAPLLLIPGP</sequence>